<feature type="chain" id="PRO_5045756774" evidence="1">
    <location>
        <begin position="23"/>
        <end position="494"/>
    </location>
</feature>
<keyword evidence="1" id="KW-0732">Signal</keyword>
<protein>
    <submittedName>
        <fullName evidence="3">Carboxyl-terminal protease</fullName>
    </submittedName>
</protein>
<dbReference type="CDD" id="cd07561">
    <property type="entry name" value="Peptidase_S41_CPP_like"/>
    <property type="match status" value="1"/>
</dbReference>
<reference evidence="3 4" key="1">
    <citation type="submission" date="2021-04" db="EMBL/GenBank/DDBJ databases">
        <title>Mariniflexile gromovii gen. nov., sp. nov., a gliding bacterium isolated from the sea urchin Strongylocentrotus intermedius.</title>
        <authorList>
            <person name="Ko S."/>
            <person name="Le V."/>
            <person name="Ahn C.-Y."/>
            <person name="Oh H.-M."/>
        </authorList>
    </citation>
    <scope>NUCLEOTIDE SEQUENCE [LARGE SCALE GENOMIC DNA]</scope>
    <source>
        <strain evidence="3 4">KCTC 12570</strain>
    </source>
</reference>
<dbReference type="Gene3D" id="3.30.750.170">
    <property type="match status" value="1"/>
</dbReference>
<dbReference type="RefSeq" id="WP_209653453.1">
    <property type="nucleotide sequence ID" value="NZ_JAGJCB010000004.1"/>
</dbReference>
<dbReference type="PANTHER" id="PTHR32060">
    <property type="entry name" value="TAIL-SPECIFIC PROTEASE"/>
    <property type="match status" value="1"/>
</dbReference>
<dbReference type="Pfam" id="PF03572">
    <property type="entry name" value="Peptidase_S41"/>
    <property type="match status" value="1"/>
</dbReference>
<proteinExistence type="predicted"/>
<dbReference type="EMBL" id="JAGJCB010000004">
    <property type="protein sequence ID" value="MBP0903281.1"/>
    <property type="molecule type" value="Genomic_DNA"/>
</dbReference>
<dbReference type="InterPro" id="IPR029045">
    <property type="entry name" value="ClpP/crotonase-like_dom_sf"/>
</dbReference>
<name>A0ABS4BTF1_9FLAO</name>
<dbReference type="Gene3D" id="2.30.42.10">
    <property type="match status" value="1"/>
</dbReference>
<keyword evidence="3" id="KW-0378">Hydrolase</keyword>
<organism evidence="3 4">
    <name type="scientific">Mariniflexile gromovii</name>
    <dbReference type="NCBI Taxonomy" id="362523"/>
    <lineage>
        <taxon>Bacteria</taxon>
        <taxon>Pseudomonadati</taxon>
        <taxon>Bacteroidota</taxon>
        <taxon>Flavobacteriia</taxon>
        <taxon>Flavobacteriales</taxon>
        <taxon>Flavobacteriaceae</taxon>
        <taxon>Mariniflexile</taxon>
    </lineage>
</organism>
<gene>
    <name evidence="3" type="ORF">J8H85_05540</name>
</gene>
<evidence type="ECO:0000313" key="3">
    <source>
        <dbReference type="EMBL" id="MBP0903281.1"/>
    </source>
</evidence>
<evidence type="ECO:0000313" key="4">
    <source>
        <dbReference type="Proteomes" id="UP000670776"/>
    </source>
</evidence>
<feature type="domain" description="Tail specific protease" evidence="2">
    <location>
        <begin position="198"/>
        <end position="420"/>
    </location>
</feature>
<keyword evidence="3" id="KW-0645">Protease</keyword>
<dbReference type="SMART" id="SM00245">
    <property type="entry name" value="TSPc"/>
    <property type="match status" value="1"/>
</dbReference>
<dbReference type="Pfam" id="PF18294">
    <property type="entry name" value="Pept_S41_N"/>
    <property type="match status" value="1"/>
</dbReference>
<dbReference type="Proteomes" id="UP000670776">
    <property type="component" value="Unassembled WGS sequence"/>
</dbReference>
<sequence length="494" mass="55149">MKLTKALILVFAISFLATSCFEDEDDNQISASSINDFVWKGMNVFYLYKDNIPNLANDRFTSNQEYSDYLNSYSDPKDLFESLVYQSETVDKYSWIVDDYIALEQLFSGVSTSNGMEYKLFLQPNSNTNAIGIVRLVLNNSDAANKGLKRGDVFNAINGTPLTVNNYSSLLASTSYTLNLATYNTNNTPETSDDTVVSKNETIALTKLEYAENPIYTTKIFSVKGENVGYLMYNGFTANYDSQLNAVFGNFKSNNVKHLILDLRYNPGGSVNSAILLSSMITGQFNGEIFSTEAWNSEFQEYFETKEPESLINRFTNRVNGAALNSLNLQKVYILATDASASASELVINALDPYINVVHIGDYTTGKYQASTTLYDSENFTKEGANPNHAYAMQPLIFKSLNKVGYTDYDNGLTPDIELKESYINLGVIGNENEPLLAAALANIEGSISKLEAIKSKSFQTLKPFKDSNSFEPHHNEMYVDKKLPADFIRKSFK</sequence>
<dbReference type="SUPFAM" id="SSF52096">
    <property type="entry name" value="ClpP/crotonase"/>
    <property type="match status" value="1"/>
</dbReference>
<dbReference type="Gene3D" id="3.90.226.10">
    <property type="entry name" value="2-enoyl-CoA Hydratase, Chain A, domain 1"/>
    <property type="match status" value="1"/>
</dbReference>
<accession>A0ABS4BTF1</accession>
<keyword evidence="4" id="KW-1185">Reference proteome</keyword>
<evidence type="ECO:0000256" key="1">
    <source>
        <dbReference type="SAM" id="SignalP"/>
    </source>
</evidence>
<feature type="signal peptide" evidence="1">
    <location>
        <begin position="1"/>
        <end position="22"/>
    </location>
</feature>
<dbReference type="InterPro" id="IPR041613">
    <property type="entry name" value="Pept_S41_N"/>
</dbReference>
<dbReference type="InterPro" id="IPR005151">
    <property type="entry name" value="Tail-specific_protease"/>
</dbReference>
<dbReference type="GO" id="GO:0008233">
    <property type="term" value="F:peptidase activity"/>
    <property type="evidence" value="ECO:0007669"/>
    <property type="project" value="UniProtKB-KW"/>
</dbReference>
<comment type="caution">
    <text evidence="3">The sequence shown here is derived from an EMBL/GenBank/DDBJ whole genome shotgun (WGS) entry which is preliminary data.</text>
</comment>
<dbReference type="PROSITE" id="PS51257">
    <property type="entry name" value="PROKAR_LIPOPROTEIN"/>
    <property type="match status" value="1"/>
</dbReference>
<evidence type="ECO:0000259" key="2">
    <source>
        <dbReference type="SMART" id="SM00245"/>
    </source>
</evidence>
<dbReference type="PANTHER" id="PTHR32060:SF30">
    <property type="entry name" value="CARBOXY-TERMINAL PROCESSING PROTEASE CTPA"/>
    <property type="match status" value="1"/>
</dbReference>
<dbReference type="InterPro" id="IPR036034">
    <property type="entry name" value="PDZ_sf"/>
</dbReference>
<dbReference type="GO" id="GO:0006508">
    <property type="term" value="P:proteolysis"/>
    <property type="evidence" value="ECO:0007669"/>
    <property type="project" value="UniProtKB-KW"/>
</dbReference>